<evidence type="ECO:0000256" key="3">
    <source>
        <dbReference type="ARBA" id="ARBA00022781"/>
    </source>
</evidence>
<organism evidence="8 9">
    <name type="scientific">Melioribacter roseus (strain DSM 23840 / JCM 17771 / VKM B-2668 / P3M-2)</name>
    <dbReference type="NCBI Taxonomy" id="1191523"/>
    <lineage>
        <taxon>Bacteria</taxon>
        <taxon>Pseudomonadati</taxon>
        <taxon>Ignavibacteriota</taxon>
        <taxon>Ignavibacteria</taxon>
        <taxon>Ignavibacteriales</taxon>
        <taxon>Melioribacteraceae</taxon>
        <taxon>Melioribacter</taxon>
    </lineage>
</organism>
<comment type="function">
    <text evidence="7">This protein is part of the stalk that links CF(0) to CF(1). It either transmits conformational changes from CF(0) to CF(1) or is implicated in proton conduction.</text>
</comment>
<dbReference type="Pfam" id="PF00213">
    <property type="entry name" value="OSCP"/>
    <property type="match status" value="1"/>
</dbReference>
<dbReference type="AlphaFoldDB" id="I6YSK2"/>
<evidence type="ECO:0000313" key="8">
    <source>
        <dbReference type="EMBL" id="AFN73517.1"/>
    </source>
</evidence>
<sequence length="190" mass="21917">MSVYRVAYRYANSLFGLLLEKAKDNEALLDETASYVNLVYNTLEASKELRTILKNPVVKQSDKKAILHSIFENKTPKLIIDFIDFVLEKNRQDILKEIMREFLSLYDEKKGILRTRVTTAVEIPEDLKKELKDNLEKVTRKNVIPSYSIDEKILGGFQAQYGDTIIDASVKSQLERLRKKLSEDISLSNN</sequence>
<dbReference type="InterPro" id="IPR026015">
    <property type="entry name" value="ATP_synth_OSCP/delta_N_sf"/>
</dbReference>
<comment type="similarity">
    <text evidence="7">Belongs to the ATPase delta chain family.</text>
</comment>
<keyword evidence="5 7" id="KW-0472">Membrane</keyword>
<dbReference type="PRINTS" id="PR00125">
    <property type="entry name" value="ATPASEDELTA"/>
</dbReference>
<protein>
    <recommendedName>
        <fullName evidence="7">ATP synthase subunit delta</fullName>
    </recommendedName>
    <alternativeName>
        <fullName evidence="7">ATP synthase F(1) sector subunit delta</fullName>
    </alternativeName>
    <alternativeName>
        <fullName evidence="7">F-type ATPase subunit delta</fullName>
        <shortName evidence="7">F-ATPase subunit delta</shortName>
    </alternativeName>
</protein>
<keyword evidence="4 7" id="KW-0406">Ion transport</keyword>
<evidence type="ECO:0000256" key="7">
    <source>
        <dbReference type="HAMAP-Rule" id="MF_01416"/>
    </source>
</evidence>
<dbReference type="OrthoDB" id="9802471at2"/>
<evidence type="ECO:0000256" key="4">
    <source>
        <dbReference type="ARBA" id="ARBA00023065"/>
    </source>
</evidence>
<keyword evidence="9" id="KW-1185">Reference proteome</keyword>
<name>I6YSK2_MELRP</name>
<evidence type="ECO:0000256" key="5">
    <source>
        <dbReference type="ARBA" id="ARBA00023136"/>
    </source>
</evidence>
<dbReference type="RefSeq" id="WP_014854954.1">
    <property type="nucleotide sequence ID" value="NC_018178.1"/>
</dbReference>
<keyword evidence="7" id="KW-0139">CF(1)</keyword>
<keyword evidence="3 7" id="KW-0375">Hydrogen ion transport</keyword>
<dbReference type="GO" id="GO:0046933">
    <property type="term" value="F:proton-transporting ATP synthase activity, rotational mechanism"/>
    <property type="evidence" value="ECO:0007669"/>
    <property type="project" value="UniProtKB-UniRule"/>
</dbReference>
<reference evidence="8 9" key="1">
    <citation type="journal article" date="2013" name="PLoS ONE">
        <title>Genomic analysis of Melioribacter roseus, facultatively anaerobic organotrophic bacterium representing a novel deep lineage within Bacteriodetes/Chlorobi group.</title>
        <authorList>
            <person name="Kadnikov V.V."/>
            <person name="Mardanov A.V."/>
            <person name="Podosokorskaya O.A."/>
            <person name="Gavrilov S.N."/>
            <person name="Kublanov I.V."/>
            <person name="Beletsky A.V."/>
            <person name="Bonch-Osmolovskaya E.A."/>
            <person name="Ravin N.V."/>
        </authorList>
    </citation>
    <scope>NUCLEOTIDE SEQUENCE [LARGE SCALE GENOMIC DNA]</scope>
    <source>
        <strain evidence="9">JCM 17771 / P3M-2</strain>
    </source>
</reference>
<dbReference type="KEGG" id="mro:MROS_0273"/>
<dbReference type="SUPFAM" id="SSF160527">
    <property type="entry name" value="V-type ATPase subunit E-like"/>
    <property type="match status" value="1"/>
</dbReference>
<evidence type="ECO:0000256" key="2">
    <source>
        <dbReference type="ARBA" id="ARBA00022448"/>
    </source>
</evidence>
<dbReference type="EMBL" id="CP003557">
    <property type="protein sequence ID" value="AFN73517.1"/>
    <property type="molecule type" value="Genomic_DNA"/>
</dbReference>
<comment type="function">
    <text evidence="7">F(1)F(0) ATP synthase produces ATP from ADP in the presence of a proton or sodium gradient. F-type ATPases consist of two structural domains, F(1) containing the extramembraneous catalytic core and F(0) containing the membrane proton channel, linked together by a central stalk and a peripheral stalk. During catalysis, ATP synthesis in the catalytic domain of F(1) is coupled via a rotary mechanism of the central stalk subunits to proton translocation.</text>
</comment>
<dbReference type="SUPFAM" id="SSF47928">
    <property type="entry name" value="N-terminal domain of the delta subunit of the F1F0-ATP synthase"/>
    <property type="match status" value="1"/>
</dbReference>
<dbReference type="GO" id="GO:0005886">
    <property type="term" value="C:plasma membrane"/>
    <property type="evidence" value="ECO:0007669"/>
    <property type="project" value="UniProtKB-UniRule"/>
</dbReference>
<dbReference type="GO" id="GO:0045259">
    <property type="term" value="C:proton-transporting ATP synthase complex"/>
    <property type="evidence" value="ECO:0007669"/>
    <property type="project" value="UniProtKB-KW"/>
</dbReference>
<comment type="subcellular location">
    <subcellularLocation>
        <location evidence="1">Membrane</location>
    </subcellularLocation>
</comment>
<dbReference type="Proteomes" id="UP000009011">
    <property type="component" value="Chromosome"/>
</dbReference>
<keyword evidence="2 7" id="KW-0813">Transport</keyword>
<accession>I6YSK2</accession>
<dbReference type="STRING" id="1191523.MROS_0273"/>
<dbReference type="Gene3D" id="1.10.520.20">
    <property type="entry name" value="N-terminal domain of the delta subunit of the F1F0-ATP synthase"/>
    <property type="match status" value="1"/>
</dbReference>
<evidence type="ECO:0000256" key="6">
    <source>
        <dbReference type="ARBA" id="ARBA00023310"/>
    </source>
</evidence>
<proteinExistence type="inferred from homology"/>
<dbReference type="PANTHER" id="PTHR11910">
    <property type="entry name" value="ATP SYNTHASE DELTA CHAIN"/>
    <property type="match status" value="1"/>
</dbReference>
<keyword evidence="6 7" id="KW-0066">ATP synthesis</keyword>
<comment type="subunit">
    <text evidence="7">F-type ATPases have 2 components, F(1) - the catalytic core - and F(0) - the membrane proton channel. F(1) has five subunits: alpha(3), beta(3), gamma(1), delta(1), epsilon(1). F(0) has three main subunits: a(1), b(2) and c(10-14). The alpha and beta chains form an alternating ring which encloses part of the gamma chain. F(1) is attached to F(0) by a central stalk formed by the gamma and epsilon chains, while a peripheral stalk is formed by the delta and b chains.</text>
</comment>
<evidence type="ECO:0000256" key="1">
    <source>
        <dbReference type="ARBA" id="ARBA00004370"/>
    </source>
</evidence>
<dbReference type="NCBIfam" id="TIGR01145">
    <property type="entry name" value="ATP_synt_delta"/>
    <property type="match status" value="1"/>
</dbReference>
<gene>
    <name evidence="7" type="primary">atpH</name>
    <name evidence="8" type="ordered locus">MROS_0273</name>
</gene>
<dbReference type="HAMAP" id="MF_01416">
    <property type="entry name" value="ATP_synth_delta_bact"/>
    <property type="match status" value="1"/>
</dbReference>
<evidence type="ECO:0000313" key="9">
    <source>
        <dbReference type="Proteomes" id="UP000009011"/>
    </source>
</evidence>
<dbReference type="InterPro" id="IPR000711">
    <property type="entry name" value="ATPase_OSCP/dsu"/>
</dbReference>
<dbReference type="eggNOG" id="COG0712">
    <property type="taxonomic scope" value="Bacteria"/>
</dbReference>
<dbReference type="HOGENOM" id="CLU_085114_4_0_10"/>
<dbReference type="PATRIC" id="fig|1191523.3.peg.279"/>